<dbReference type="Pfam" id="PF04965">
    <property type="entry name" value="GPW_gp25"/>
    <property type="match status" value="1"/>
</dbReference>
<keyword evidence="3" id="KW-1185">Reference proteome</keyword>
<comment type="caution">
    <text evidence="2">The sequence shown here is derived from an EMBL/GenBank/DDBJ whole genome shotgun (WGS) entry which is preliminary data.</text>
</comment>
<accession>A0ABU2HYJ0</accession>
<evidence type="ECO:0000313" key="2">
    <source>
        <dbReference type="EMBL" id="MDS9470128.1"/>
    </source>
</evidence>
<dbReference type="InterPro" id="IPR007048">
    <property type="entry name" value="IraD/Gp25-like"/>
</dbReference>
<dbReference type="SUPFAM" id="SSF160719">
    <property type="entry name" value="gpW/gp25-like"/>
    <property type="match status" value="1"/>
</dbReference>
<sequence length="124" mass="13801">MTGIFHTDYPYRLASDGMTARTRYEDHVRDLIEQLLFTRPGERLVRPALGCGLADLLFAPLTPESADAARTAIDLALQRHLAQEIELRGLDVRMEGSALFIDIRYRIRATGSETSAEIVVEGLA</sequence>
<name>A0ABU2HYJ0_9RHOB</name>
<protein>
    <submittedName>
        <fullName evidence="2">GPW/gp25 family protein</fullName>
    </submittedName>
</protein>
<evidence type="ECO:0000313" key="3">
    <source>
        <dbReference type="Proteomes" id="UP001269144"/>
    </source>
</evidence>
<dbReference type="Proteomes" id="UP001269144">
    <property type="component" value="Unassembled WGS sequence"/>
</dbReference>
<dbReference type="EMBL" id="JAVQLW010000005">
    <property type="protein sequence ID" value="MDS9470128.1"/>
    <property type="molecule type" value="Genomic_DNA"/>
</dbReference>
<dbReference type="Gene3D" id="3.10.450.40">
    <property type="match status" value="1"/>
</dbReference>
<gene>
    <name evidence="2" type="ORF">RGQ15_21480</name>
</gene>
<organism evidence="2 3">
    <name type="scientific">Paracoccus aurantius</name>
    <dbReference type="NCBI Taxonomy" id="3073814"/>
    <lineage>
        <taxon>Bacteria</taxon>
        <taxon>Pseudomonadati</taxon>
        <taxon>Pseudomonadota</taxon>
        <taxon>Alphaproteobacteria</taxon>
        <taxon>Rhodobacterales</taxon>
        <taxon>Paracoccaceae</taxon>
        <taxon>Paracoccus</taxon>
    </lineage>
</organism>
<feature type="domain" description="IraD/Gp25-like" evidence="1">
    <location>
        <begin position="23"/>
        <end position="110"/>
    </location>
</feature>
<dbReference type="RefSeq" id="WP_311162939.1">
    <property type="nucleotide sequence ID" value="NZ_JAVQLW010000005.1"/>
</dbReference>
<proteinExistence type="predicted"/>
<reference evidence="3" key="1">
    <citation type="submission" date="2023-07" db="EMBL/GenBank/DDBJ databases">
        <title>Paracoccus sp. MBLB3053 whole genome sequence.</title>
        <authorList>
            <person name="Hwang C.Y."/>
            <person name="Cho E.-S."/>
            <person name="Seo M.-J."/>
        </authorList>
    </citation>
    <scope>NUCLEOTIDE SEQUENCE [LARGE SCALE GENOMIC DNA]</scope>
    <source>
        <strain evidence="3">MBLB3053</strain>
    </source>
</reference>
<evidence type="ECO:0000259" key="1">
    <source>
        <dbReference type="Pfam" id="PF04965"/>
    </source>
</evidence>